<dbReference type="EMBL" id="JNBY01000134">
    <property type="protein sequence ID" value="KDN81611.1"/>
    <property type="molecule type" value="Genomic_DNA"/>
</dbReference>
<evidence type="ECO:0000256" key="1">
    <source>
        <dbReference type="SAM" id="MobiDB-lite"/>
    </source>
</evidence>
<name>A0A066YU54_9ACTN</name>
<evidence type="ECO:0000313" key="3">
    <source>
        <dbReference type="Proteomes" id="UP000027178"/>
    </source>
</evidence>
<organism evidence="2 3">
    <name type="scientific">Kitasatospora cheerisanensis KCTC 2395</name>
    <dbReference type="NCBI Taxonomy" id="1348663"/>
    <lineage>
        <taxon>Bacteria</taxon>
        <taxon>Bacillati</taxon>
        <taxon>Actinomycetota</taxon>
        <taxon>Actinomycetes</taxon>
        <taxon>Kitasatosporales</taxon>
        <taxon>Streptomycetaceae</taxon>
        <taxon>Kitasatospora</taxon>
    </lineage>
</organism>
<dbReference type="Proteomes" id="UP000027178">
    <property type="component" value="Unassembled WGS sequence"/>
</dbReference>
<accession>A0A066YU54</accession>
<comment type="caution">
    <text evidence="2">The sequence shown here is derived from an EMBL/GenBank/DDBJ whole genome shotgun (WGS) entry which is preliminary data.</text>
</comment>
<protein>
    <submittedName>
        <fullName evidence="2">Uncharacterized protein</fullName>
    </submittedName>
</protein>
<dbReference type="AlphaFoldDB" id="A0A066YU54"/>
<sequence length="56" mass="5904">MKGAQERSRTRNGPPGTEPTGARRGAGMRQRMARTFLGVLAPGSGGRPEFLAPTAH</sequence>
<feature type="region of interest" description="Disordered" evidence="1">
    <location>
        <begin position="1"/>
        <end position="31"/>
    </location>
</feature>
<dbReference type="PATRIC" id="fig|1348663.4.peg.6438"/>
<feature type="compositionally biased region" description="Low complexity" evidence="1">
    <location>
        <begin position="22"/>
        <end position="31"/>
    </location>
</feature>
<proteinExistence type="predicted"/>
<gene>
    <name evidence="2" type="ORF">KCH_66540</name>
</gene>
<reference evidence="2 3" key="1">
    <citation type="submission" date="2014-05" db="EMBL/GenBank/DDBJ databases">
        <title>Draft Genome Sequence of Kitasatospora cheerisanensis KCTC 2395.</title>
        <authorList>
            <person name="Nam D.H."/>
        </authorList>
    </citation>
    <scope>NUCLEOTIDE SEQUENCE [LARGE SCALE GENOMIC DNA]</scope>
    <source>
        <strain evidence="2 3">KCTC 2395</strain>
    </source>
</reference>
<keyword evidence="3" id="KW-1185">Reference proteome</keyword>
<dbReference type="HOGENOM" id="CLU_3008296_0_0_11"/>
<evidence type="ECO:0000313" key="2">
    <source>
        <dbReference type="EMBL" id="KDN81611.1"/>
    </source>
</evidence>